<protein>
    <submittedName>
        <fullName evidence="2">Uncharacterized protein</fullName>
    </submittedName>
</protein>
<dbReference type="Proteomes" id="UP001066276">
    <property type="component" value="Chromosome 6"/>
</dbReference>
<evidence type="ECO:0000256" key="1">
    <source>
        <dbReference type="SAM" id="MobiDB-lite"/>
    </source>
</evidence>
<dbReference type="EMBL" id="JANPWB010000010">
    <property type="protein sequence ID" value="KAJ1144037.1"/>
    <property type="molecule type" value="Genomic_DNA"/>
</dbReference>
<accession>A0AAV7QX42</accession>
<sequence>MFDGAPGEAVKPPQSEPVSDSLMPPLPWPSLFHDRPRQLLDLHLKFAYGLSSFLYSLWMHVAPYINL</sequence>
<name>A0AAV7QX42_PLEWA</name>
<gene>
    <name evidence="2" type="ORF">NDU88_010339</name>
</gene>
<comment type="caution">
    <text evidence="2">The sequence shown here is derived from an EMBL/GenBank/DDBJ whole genome shotgun (WGS) entry which is preliminary data.</text>
</comment>
<evidence type="ECO:0000313" key="3">
    <source>
        <dbReference type="Proteomes" id="UP001066276"/>
    </source>
</evidence>
<dbReference type="AlphaFoldDB" id="A0AAV7QX42"/>
<organism evidence="2 3">
    <name type="scientific">Pleurodeles waltl</name>
    <name type="common">Iberian ribbed newt</name>
    <dbReference type="NCBI Taxonomy" id="8319"/>
    <lineage>
        <taxon>Eukaryota</taxon>
        <taxon>Metazoa</taxon>
        <taxon>Chordata</taxon>
        <taxon>Craniata</taxon>
        <taxon>Vertebrata</taxon>
        <taxon>Euteleostomi</taxon>
        <taxon>Amphibia</taxon>
        <taxon>Batrachia</taxon>
        <taxon>Caudata</taxon>
        <taxon>Salamandroidea</taxon>
        <taxon>Salamandridae</taxon>
        <taxon>Pleurodelinae</taxon>
        <taxon>Pleurodeles</taxon>
    </lineage>
</organism>
<feature type="region of interest" description="Disordered" evidence="1">
    <location>
        <begin position="1"/>
        <end position="22"/>
    </location>
</feature>
<proteinExistence type="predicted"/>
<keyword evidence="3" id="KW-1185">Reference proteome</keyword>
<reference evidence="2" key="1">
    <citation type="journal article" date="2022" name="bioRxiv">
        <title>Sequencing and chromosome-scale assembly of the giantPleurodeles waltlgenome.</title>
        <authorList>
            <person name="Brown T."/>
            <person name="Elewa A."/>
            <person name="Iarovenko S."/>
            <person name="Subramanian E."/>
            <person name="Araus A.J."/>
            <person name="Petzold A."/>
            <person name="Susuki M."/>
            <person name="Suzuki K.-i.T."/>
            <person name="Hayashi T."/>
            <person name="Toyoda A."/>
            <person name="Oliveira C."/>
            <person name="Osipova E."/>
            <person name="Leigh N.D."/>
            <person name="Simon A."/>
            <person name="Yun M.H."/>
        </authorList>
    </citation>
    <scope>NUCLEOTIDE SEQUENCE</scope>
    <source>
        <strain evidence="2">20211129_DDA</strain>
        <tissue evidence="2">Liver</tissue>
    </source>
</reference>
<evidence type="ECO:0000313" key="2">
    <source>
        <dbReference type="EMBL" id="KAJ1144037.1"/>
    </source>
</evidence>